<accession>A0A392QRW5</accession>
<organism evidence="2 3">
    <name type="scientific">Trifolium medium</name>
    <dbReference type="NCBI Taxonomy" id="97028"/>
    <lineage>
        <taxon>Eukaryota</taxon>
        <taxon>Viridiplantae</taxon>
        <taxon>Streptophyta</taxon>
        <taxon>Embryophyta</taxon>
        <taxon>Tracheophyta</taxon>
        <taxon>Spermatophyta</taxon>
        <taxon>Magnoliopsida</taxon>
        <taxon>eudicotyledons</taxon>
        <taxon>Gunneridae</taxon>
        <taxon>Pentapetalae</taxon>
        <taxon>rosids</taxon>
        <taxon>fabids</taxon>
        <taxon>Fabales</taxon>
        <taxon>Fabaceae</taxon>
        <taxon>Papilionoideae</taxon>
        <taxon>50 kb inversion clade</taxon>
        <taxon>NPAAA clade</taxon>
        <taxon>Hologalegina</taxon>
        <taxon>IRL clade</taxon>
        <taxon>Trifolieae</taxon>
        <taxon>Trifolium</taxon>
    </lineage>
</organism>
<feature type="non-terminal residue" evidence="2">
    <location>
        <position position="1"/>
    </location>
</feature>
<evidence type="ECO:0000259" key="1">
    <source>
        <dbReference type="Pfam" id="PF07727"/>
    </source>
</evidence>
<evidence type="ECO:0000313" key="3">
    <source>
        <dbReference type="Proteomes" id="UP000265520"/>
    </source>
</evidence>
<sequence length="96" mass="10998">NKARLVAQGYTQVEGLDFDETFAPVARLESIRPLLGVACILKFKLYQMDVKSAFLNRYLHEEVYVEQPKGFIDSTHPDHVYKLKKALYGLKQAPRA</sequence>
<dbReference type="Pfam" id="PF07727">
    <property type="entry name" value="RVT_2"/>
    <property type="match status" value="1"/>
</dbReference>
<dbReference type="AlphaFoldDB" id="A0A392QRW5"/>
<reference evidence="2 3" key="1">
    <citation type="journal article" date="2018" name="Front. Plant Sci.">
        <title>Red Clover (Trifolium pratense) and Zigzag Clover (T. medium) - A Picture of Genomic Similarities and Differences.</title>
        <authorList>
            <person name="Dluhosova J."/>
            <person name="Istvanek J."/>
            <person name="Nedelnik J."/>
            <person name="Repkova J."/>
        </authorList>
    </citation>
    <scope>NUCLEOTIDE SEQUENCE [LARGE SCALE GENOMIC DNA]</scope>
    <source>
        <strain evidence="3">cv. 10/8</strain>
        <tissue evidence="2">Leaf</tissue>
    </source>
</reference>
<comment type="caution">
    <text evidence="2">The sequence shown here is derived from an EMBL/GenBank/DDBJ whole genome shotgun (WGS) entry which is preliminary data.</text>
</comment>
<dbReference type="EMBL" id="LXQA010150749">
    <property type="protein sequence ID" value="MCI26005.1"/>
    <property type="molecule type" value="Genomic_DNA"/>
</dbReference>
<proteinExistence type="predicted"/>
<feature type="domain" description="Reverse transcriptase Ty1/copia-type" evidence="1">
    <location>
        <begin position="2"/>
        <end position="95"/>
    </location>
</feature>
<keyword evidence="3" id="KW-1185">Reference proteome</keyword>
<evidence type="ECO:0000313" key="2">
    <source>
        <dbReference type="EMBL" id="MCI26005.1"/>
    </source>
</evidence>
<name>A0A392QRW5_9FABA</name>
<protein>
    <submittedName>
        <fullName evidence="2">Gag-pol polyprotein</fullName>
    </submittedName>
</protein>
<dbReference type="InterPro" id="IPR013103">
    <property type="entry name" value="RVT_2"/>
</dbReference>
<dbReference type="Proteomes" id="UP000265520">
    <property type="component" value="Unassembled WGS sequence"/>
</dbReference>